<dbReference type="InterPro" id="IPR052016">
    <property type="entry name" value="Bact_Sigma-Reg"/>
</dbReference>
<evidence type="ECO:0000313" key="4">
    <source>
        <dbReference type="Proteomes" id="UP000317155"/>
    </source>
</evidence>
<proteinExistence type="predicted"/>
<dbReference type="SUPFAM" id="SSF81606">
    <property type="entry name" value="PP2C-like"/>
    <property type="match status" value="1"/>
</dbReference>
<evidence type="ECO:0000256" key="1">
    <source>
        <dbReference type="ARBA" id="ARBA00022801"/>
    </source>
</evidence>
<evidence type="ECO:0000313" key="3">
    <source>
        <dbReference type="EMBL" id="TRO83105.1"/>
    </source>
</evidence>
<dbReference type="InterPro" id="IPR036457">
    <property type="entry name" value="PPM-type-like_dom_sf"/>
</dbReference>
<reference evidence="3 4" key="1">
    <citation type="submission" date="2019-07" db="EMBL/GenBank/DDBJ databases">
        <title>Insights of Desulfuromonas acetexigens electromicrobiology.</title>
        <authorList>
            <person name="Katuri K."/>
            <person name="Sapireddy V."/>
            <person name="Shaw D.R."/>
            <person name="Saikaly P."/>
        </authorList>
    </citation>
    <scope>NUCLEOTIDE SEQUENCE [LARGE SCALE GENOMIC DNA]</scope>
    <source>
        <strain evidence="3 4">2873</strain>
    </source>
</reference>
<dbReference type="EMBL" id="VJVV01000002">
    <property type="protein sequence ID" value="TRO83105.1"/>
    <property type="molecule type" value="Genomic_DNA"/>
</dbReference>
<dbReference type="PANTHER" id="PTHR43156">
    <property type="entry name" value="STAGE II SPORULATION PROTEIN E-RELATED"/>
    <property type="match status" value="1"/>
</dbReference>
<dbReference type="Gene3D" id="3.60.40.10">
    <property type="entry name" value="PPM-type phosphatase domain"/>
    <property type="match status" value="1"/>
</dbReference>
<protein>
    <submittedName>
        <fullName evidence="3">Serine/threonine-protein phosphatase</fullName>
    </submittedName>
</protein>
<dbReference type="InterPro" id="IPR001932">
    <property type="entry name" value="PPM-type_phosphatase-like_dom"/>
</dbReference>
<name>A0A550JIR5_9BACT</name>
<dbReference type="RefSeq" id="WP_092055569.1">
    <property type="nucleotide sequence ID" value="NZ_FOJJ01000012.1"/>
</dbReference>
<dbReference type="PANTHER" id="PTHR43156:SF2">
    <property type="entry name" value="STAGE II SPORULATION PROTEIN E"/>
    <property type="match status" value="1"/>
</dbReference>
<organism evidence="3 4">
    <name type="scientific">Trichloromonas acetexigens</name>
    <dbReference type="NCBI Taxonomy" id="38815"/>
    <lineage>
        <taxon>Bacteria</taxon>
        <taxon>Pseudomonadati</taxon>
        <taxon>Thermodesulfobacteriota</taxon>
        <taxon>Desulfuromonadia</taxon>
        <taxon>Desulfuromonadales</taxon>
        <taxon>Trichloromonadaceae</taxon>
        <taxon>Trichloromonas</taxon>
    </lineage>
</organism>
<dbReference type="OrthoDB" id="20101at2"/>
<evidence type="ECO:0000259" key="2">
    <source>
        <dbReference type="SMART" id="SM00331"/>
    </source>
</evidence>
<dbReference type="Pfam" id="PF07228">
    <property type="entry name" value="SpoIIE"/>
    <property type="match status" value="1"/>
</dbReference>
<dbReference type="AlphaFoldDB" id="A0A550JIR5"/>
<keyword evidence="1" id="KW-0378">Hydrolase</keyword>
<keyword evidence="4" id="KW-1185">Reference proteome</keyword>
<accession>A0A550JIR5</accession>
<gene>
    <name evidence="3" type="ORF">FL622_03210</name>
</gene>
<comment type="caution">
    <text evidence="3">The sequence shown here is derived from an EMBL/GenBank/DDBJ whole genome shotgun (WGS) entry which is preliminary data.</text>
</comment>
<feature type="domain" description="PPM-type phosphatase" evidence="2">
    <location>
        <begin position="29"/>
        <end position="249"/>
    </location>
</feature>
<dbReference type="GO" id="GO:0016791">
    <property type="term" value="F:phosphatase activity"/>
    <property type="evidence" value="ECO:0007669"/>
    <property type="project" value="TreeGrafter"/>
</dbReference>
<dbReference type="SMART" id="SM00331">
    <property type="entry name" value="PP2C_SIG"/>
    <property type="match status" value="1"/>
</dbReference>
<sequence length="255" mass="28333">MKNADHIVFDIDLAQEIQQLLLPKNSPTCDWCCLGVKNRMAIGLGGDYFDFLTAPSGCQVIFLGDVTGHGLTASVVMSLIYGYLHHATVRQCTPLETVAMVNSFLRSFATRSDRFDYLFSSSLFFSVIDPDTLTMRYVNAGHVPPMVRRGGEIFHLVPTGVPLGFFDDPEMAMCTFQFNKGDRLLLTTDGITDASNDLGEFFGNSRLEETLRSFQGDHLEFLDEIYRAIADFGAAEILKDDCTAIVADFHGPVFR</sequence>
<dbReference type="Proteomes" id="UP000317155">
    <property type="component" value="Unassembled WGS sequence"/>
</dbReference>